<protein>
    <submittedName>
        <fullName evidence="2">Uncharacterized protein</fullName>
    </submittedName>
</protein>
<keyword evidence="1" id="KW-1133">Transmembrane helix</keyword>
<keyword evidence="1" id="KW-0812">Transmembrane</keyword>
<accession>A0AAN5AQ34</accession>
<proteinExistence type="predicted"/>
<evidence type="ECO:0000313" key="2">
    <source>
        <dbReference type="EMBL" id="GJM64901.1"/>
    </source>
</evidence>
<reference evidence="2 3" key="1">
    <citation type="submission" date="2021-12" db="EMBL/GenBank/DDBJ databases">
        <title>Genome sequencing of bacteria with rrn-lacking chromosome and rrn-plasmid.</title>
        <authorList>
            <person name="Anda M."/>
            <person name="Iwasaki W."/>
        </authorList>
    </citation>
    <scope>NUCLEOTIDE SEQUENCE [LARGE SCALE GENOMIC DNA]</scope>
    <source>
        <strain evidence="2 3">NBRC 15940</strain>
    </source>
</reference>
<dbReference type="EMBL" id="BQKE01000008">
    <property type="protein sequence ID" value="GJM64901.1"/>
    <property type="molecule type" value="Genomic_DNA"/>
</dbReference>
<dbReference type="AlphaFoldDB" id="A0AAN5AQ34"/>
<dbReference type="Gene3D" id="1.10.101.10">
    <property type="entry name" value="PGBD-like superfamily/PGBD"/>
    <property type="match status" value="1"/>
</dbReference>
<dbReference type="RefSeq" id="WP_338239952.1">
    <property type="nucleotide sequence ID" value="NZ_BQKE01000008.1"/>
</dbReference>
<gene>
    <name evidence="2" type="ORF">PEDI_54530</name>
</gene>
<comment type="caution">
    <text evidence="2">The sequence shown here is derived from an EMBL/GenBank/DDBJ whole genome shotgun (WGS) entry which is preliminary data.</text>
</comment>
<feature type="transmembrane region" description="Helical" evidence="1">
    <location>
        <begin position="12"/>
        <end position="29"/>
    </location>
</feature>
<organism evidence="2 3">
    <name type="scientific">Persicobacter diffluens</name>
    <dbReference type="NCBI Taxonomy" id="981"/>
    <lineage>
        <taxon>Bacteria</taxon>
        <taxon>Pseudomonadati</taxon>
        <taxon>Bacteroidota</taxon>
        <taxon>Cytophagia</taxon>
        <taxon>Cytophagales</taxon>
        <taxon>Persicobacteraceae</taxon>
        <taxon>Persicobacter</taxon>
    </lineage>
</organism>
<evidence type="ECO:0000313" key="3">
    <source>
        <dbReference type="Proteomes" id="UP001310022"/>
    </source>
</evidence>
<sequence>MGQEDRKHIKNGILVVAAAALGLLFYHHHKSVGVTNITPTAFGFPISEGSRGENVRLLQSALMSKFPTQTAAILSRTGGADGIWGTGTSQAVRAAGFPASIDYATFQKITA</sequence>
<dbReference type="Proteomes" id="UP001310022">
    <property type="component" value="Unassembled WGS sequence"/>
</dbReference>
<keyword evidence="3" id="KW-1185">Reference proteome</keyword>
<evidence type="ECO:0000256" key="1">
    <source>
        <dbReference type="SAM" id="Phobius"/>
    </source>
</evidence>
<dbReference type="InterPro" id="IPR036366">
    <property type="entry name" value="PGBDSf"/>
</dbReference>
<name>A0AAN5AQ34_9BACT</name>
<keyword evidence="1" id="KW-0472">Membrane</keyword>